<dbReference type="InterPro" id="IPR000601">
    <property type="entry name" value="PKD_dom"/>
</dbReference>
<evidence type="ECO:0000259" key="1">
    <source>
        <dbReference type="PROSITE" id="PS50093"/>
    </source>
</evidence>
<dbReference type="EMBL" id="FOJG01000001">
    <property type="protein sequence ID" value="SEW32737.1"/>
    <property type="molecule type" value="Genomic_DNA"/>
</dbReference>
<dbReference type="RefSeq" id="WP_143059115.1">
    <property type="nucleotide sequence ID" value="NZ_FOJG01000001.1"/>
</dbReference>
<evidence type="ECO:0000313" key="3">
    <source>
        <dbReference type="Proteomes" id="UP000199310"/>
    </source>
</evidence>
<dbReference type="STRING" id="29529.SAMN04488122_1896"/>
<proteinExistence type="predicted"/>
<keyword evidence="3" id="KW-1185">Reference proteome</keyword>
<feature type="domain" description="PKD" evidence="1">
    <location>
        <begin position="65"/>
        <end position="107"/>
    </location>
</feature>
<gene>
    <name evidence="2" type="ORF">SAMN04488122_1896</name>
</gene>
<dbReference type="InterPro" id="IPR035986">
    <property type="entry name" value="PKD_dom_sf"/>
</dbReference>
<accession>A0A1I0QZX6</accession>
<dbReference type="Pfam" id="PF18911">
    <property type="entry name" value="PKD_4"/>
    <property type="match status" value="1"/>
</dbReference>
<dbReference type="InterPro" id="IPR013783">
    <property type="entry name" value="Ig-like_fold"/>
</dbReference>
<dbReference type="Proteomes" id="UP000199310">
    <property type="component" value="Unassembled WGS sequence"/>
</dbReference>
<name>A0A1I0QZX6_9BACT</name>
<sequence length="294" mass="32087">MTKYIKLLTPLFLGILLVMSGCNKDDFRFGDIITPSKPVLNIAITGKDATHPNGGGEGSITLHVTSDNTINYRVDFGDGKAPKTSTSSDFQYQYDHTGTKTLTVTVTVYGKAGNFSTNSQEITIFRAYEPDPAFVTMLTNNGTKKWRVDKDNPGHLGVSDAAVFTPAWWAAGPNEKAGLGIYDDVYTFTATGNSFTHETNNDIFGNKVFLRDFDPSLTGEGDFTLTGPKAAAYTETFGYDGGAGTEYIVFSSKGHLGMYQGVHKYQVLERSATQMTLRCLQNPGAWYVKIIAIQ</sequence>
<dbReference type="Gene3D" id="2.60.40.10">
    <property type="entry name" value="Immunoglobulins"/>
    <property type="match status" value="1"/>
</dbReference>
<dbReference type="AlphaFoldDB" id="A0A1I0QZX6"/>
<evidence type="ECO:0000313" key="2">
    <source>
        <dbReference type="EMBL" id="SEW32737.1"/>
    </source>
</evidence>
<reference evidence="3" key="1">
    <citation type="submission" date="2016-10" db="EMBL/GenBank/DDBJ databases">
        <authorList>
            <person name="Varghese N."/>
            <person name="Submissions S."/>
        </authorList>
    </citation>
    <scope>NUCLEOTIDE SEQUENCE [LARGE SCALE GENOMIC DNA]</scope>
    <source>
        <strain evidence="3">DSM 3695</strain>
    </source>
</reference>
<organism evidence="2 3">
    <name type="scientific">Chitinophaga arvensicola</name>
    <dbReference type="NCBI Taxonomy" id="29529"/>
    <lineage>
        <taxon>Bacteria</taxon>
        <taxon>Pseudomonadati</taxon>
        <taxon>Bacteroidota</taxon>
        <taxon>Chitinophagia</taxon>
        <taxon>Chitinophagales</taxon>
        <taxon>Chitinophagaceae</taxon>
        <taxon>Chitinophaga</taxon>
    </lineage>
</organism>
<dbReference type="PROSITE" id="PS50093">
    <property type="entry name" value="PKD"/>
    <property type="match status" value="1"/>
</dbReference>
<protein>
    <recommendedName>
        <fullName evidence="1">PKD domain-containing protein</fullName>
    </recommendedName>
</protein>
<dbReference type="SUPFAM" id="SSF49299">
    <property type="entry name" value="PKD domain"/>
    <property type="match status" value="1"/>
</dbReference>
<dbReference type="OrthoDB" id="5381604at2"/>
<dbReference type="PROSITE" id="PS51257">
    <property type="entry name" value="PROKAR_LIPOPROTEIN"/>
    <property type="match status" value="1"/>
</dbReference>